<name>A0A3A8R2E5_9BACT</name>
<evidence type="ECO:0000313" key="11">
    <source>
        <dbReference type="Proteomes" id="UP000267003"/>
    </source>
</evidence>
<dbReference type="SUPFAM" id="SSF141523">
    <property type="entry name" value="L,D-transpeptidase catalytic domain-like"/>
    <property type="match status" value="1"/>
</dbReference>
<evidence type="ECO:0000256" key="5">
    <source>
        <dbReference type="ARBA" id="ARBA00022984"/>
    </source>
</evidence>
<dbReference type="Proteomes" id="UP000267003">
    <property type="component" value="Unassembled WGS sequence"/>
</dbReference>
<dbReference type="GO" id="GO:0008360">
    <property type="term" value="P:regulation of cell shape"/>
    <property type="evidence" value="ECO:0007669"/>
    <property type="project" value="UniProtKB-UniRule"/>
</dbReference>
<dbReference type="EMBL" id="RAWK01000052">
    <property type="protein sequence ID" value="RKH69484.1"/>
    <property type="molecule type" value="Genomic_DNA"/>
</dbReference>
<evidence type="ECO:0000256" key="2">
    <source>
        <dbReference type="ARBA" id="ARBA00005992"/>
    </source>
</evidence>
<dbReference type="InterPro" id="IPR005490">
    <property type="entry name" value="LD_TPept_cat_dom"/>
</dbReference>
<evidence type="ECO:0000313" key="10">
    <source>
        <dbReference type="EMBL" id="RKH69484.1"/>
    </source>
</evidence>
<feature type="chain" id="PRO_5017461272" description="L,D-TPase catalytic domain-containing protein" evidence="8">
    <location>
        <begin position="19"/>
        <end position="248"/>
    </location>
</feature>
<keyword evidence="4 7" id="KW-0133">Cell shape</keyword>
<comment type="pathway">
    <text evidence="1 7">Cell wall biogenesis; peptidoglycan biosynthesis.</text>
</comment>
<keyword evidence="3" id="KW-0808">Transferase</keyword>
<feature type="domain" description="L,D-TPase catalytic" evidence="9">
    <location>
        <begin position="49"/>
        <end position="180"/>
    </location>
</feature>
<dbReference type="UniPathway" id="UPA00219"/>
<sequence>MKTLLAWGVLLASLCAHAEDRVAGARKRQTAGLVQEFKAAGVAWPPEELYLRAFKVERELEVWAGRKGQPLVKVRTFPICAASGEVGPKRALGDLQVPEGFYTVDLFNPKSAYYLSMRVNYPNALDRKWGAANPGGDIYIHGDCVSIGCLAIQDEPIEALYLIVSEARARMGRDVPVHIFPRRMDAAGLAALEALEGVPDAYKAFWRGLEPGYRLFEESRRPPRVKLDTAASAYVVTPALQVREARAR</sequence>
<keyword evidence="11" id="KW-1185">Reference proteome</keyword>
<comment type="caution">
    <text evidence="10">The sequence shown here is derived from an EMBL/GenBank/DDBJ whole genome shotgun (WGS) entry which is preliminary data.</text>
</comment>
<keyword evidence="6 7" id="KW-0961">Cell wall biogenesis/degradation</keyword>
<dbReference type="Pfam" id="PF03734">
    <property type="entry name" value="YkuD"/>
    <property type="match status" value="1"/>
</dbReference>
<dbReference type="PANTHER" id="PTHR36699">
    <property type="entry name" value="LD-TRANSPEPTIDASE"/>
    <property type="match status" value="1"/>
</dbReference>
<dbReference type="OrthoDB" id="9809748at2"/>
<organism evidence="10 11">
    <name type="scientific">Corallococcus aberystwythensis</name>
    <dbReference type="NCBI Taxonomy" id="2316722"/>
    <lineage>
        <taxon>Bacteria</taxon>
        <taxon>Pseudomonadati</taxon>
        <taxon>Myxococcota</taxon>
        <taxon>Myxococcia</taxon>
        <taxon>Myxococcales</taxon>
        <taxon>Cystobacterineae</taxon>
        <taxon>Myxococcaceae</taxon>
        <taxon>Corallococcus</taxon>
    </lineage>
</organism>
<reference evidence="11" key="1">
    <citation type="submission" date="2018-09" db="EMBL/GenBank/DDBJ databases">
        <authorList>
            <person name="Livingstone P.G."/>
            <person name="Whitworth D.E."/>
        </authorList>
    </citation>
    <scope>NUCLEOTIDE SEQUENCE [LARGE SCALE GENOMIC DNA]</scope>
    <source>
        <strain evidence="11">AB050A</strain>
    </source>
</reference>
<dbReference type="GO" id="GO:0009252">
    <property type="term" value="P:peptidoglycan biosynthetic process"/>
    <property type="evidence" value="ECO:0007669"/>
    <property type="project" value="UniProtKB-UniPathway"/>
</dbReference>
<feature type="active site" description="Proton donor/acceptor" evidence="7">
    <location>
        <position position="141"/>
    </location>
</feature>
<feature type="active site" description="Nucleophile" evidence="7">
    <location>
        <position position="149"/>
    </location>
</feature>
<evidence type="ECO:0000256" key="1">
    <source>
        <dbReference type="ARBA" id="ARBA00004752"/>
    </source>
</evidence>
<dbReference type="RefSeq" id="WP_120555281.1">
    <property type="nucleotide sequence ID" value="NZ_RAWK01000052.1"/>
</dbReference>
<dbReference type="GO" id="GO:0016740">
    <property type="term" value="F:transferase activity"/>
    <property type="evidence" value="ECO:0007669"/>
    <property type="project" value="UniProtKB-KW"/>
</dbReference>
<evidence type="ECO:0000256" key="4">
    <source>
        <dbReference type="ARBA" id="ARBA00022960"/>
    </source>
</evidence>
<keyword evidence="5 7" id="KW-0573">Peptidoglycan synthesis</keyword>
<protein>
    <recommendedName>
        <fullName evidence="9">L,D-TPase catalytic domain-containing protein</fullName>
    </recommendedName>
</protein>
<accession>A0A3A8R2E5</accession>
<evidence type="ECO:0000256" key="7">
    <source>
        <dbReference type="PROSITE-ProRule" id="PRU01373"/>
    </source>
</evidence>
<evidence type="ECO:0000256" key="3">
    <source>
        <dbReference type="ARBA" id="ARBA00022679"/>
    </source>
</evidence>
<dbReference type="GO" id="GO:0004180">
    <property type="term" value="F:carboxypeptidase activity"/>
    <property type="evidence" value="ECO:0007669"/>
    <property type="project" value="UniProtKB-ARBA"/>
</dbReference>
<dbReference type="CDD" id="cd16913">
    <property type="entry name" value="YkuD_like"/>
    <property type="match status" value="1"/>
</dbReference>
<evidence type="ECO:0000256" key="8">
    <source>
        <dbReference type="SAM" id="SignalP"/>
    </source>
</evidence>
<proteinExistence type="inferred from homology"/>
<evidence type="ECO:0000259" key="9">
    <source>
        <dbReference type="PROSITE" id="PS52029"/>
    </source>
</evidence>
<dbReference type="GO" id="GO:0071555">
    <property type="term" value="P:cell wall organization"/>
    <property type="evidence" value="ECO:0007669"/>
    <property type="project" value="UniProtKB-UniRule"/>
</dbReference>
<dbReference type="PANTHER" id="PTHR36699:SF1">
    <property type="entry name" value="L,D-TRANSPEPTIDASE YAFK-RELATED"/>
    <property type="match status" value="1"/>
</dbReference>
<dbReference type="PROSITE" id="PS52029">
    <property type="entry name" value="LD_TPASE"/>
    <property type="match status" value="1"/>
</dbReference>
<dbReference type="AlphaFoldDB" id="A0A3A8R2E5"/>
<gene>
    <name evidence="10" type="ORF">D7W81_10880</name>
</gene>
<keyword evidence="8" id="KW-0732">Signal</keyword>
<dbReference type="InterPro" id="IPR038063">
    <property type="entry name" value="Transpep_catalytic_dom"/>
</dbReference>
<evidence type="ECO:0000256" key="6">
    <source>
        <dbReference type="ARBA" id="ARBA00023316"/>
    </source>
</evidence>
<comment type="similarity">
    <text evidence="2">Belongs to the YkuD family.</text>
</comment>
<feature type="signal peptide" evidence="8">
    <location>
        <begin position="1"/>
        <end position="18"/>
    </location>
</feature>